<reference evidence="1" key="1">
    <citation type="submission" date="2023-09" db="EMBL/GenBank/DDBJ databases">
        <title>Vallitalea sediminicola and Vallitalea maricola sp. nov., anaerobic bacteria isolated from marine sediment.</title>
        <authorList>
            <person name="Hirano S."/>
            <person name="Maeda A."/>
            <person name="Terahara T."/>
            <person name="Mori K."/>
            <person name="Hamada M."/>
            <person name="Matsumoto R."/>
            <person name="Kobayashi T."/>
        </authorList>
    </citation>
    <scope>NUCLEOTIDE SEQUENCE</scope>
    <source>
        <strain evidence="1">AN17-2</strain>
    </source>
</reference>
<keyword evidence="2" id="KW-1185">Reference proteome</keyword>
<sequence length="231" mass="26865">MAYKILIIEDEKKIRDIVGKYLINEDYEVFLAKDGFEGLSIFHDYQPNLIILDVMMPGISGFEVLKEIRLISELPVIMLTAKQEEVDRLKGFNLGADDYVPKPFSPRELVKRVQVILKRSYHKLEEKEILVVGPLQLDTKQHKLVKKGKEIEITTKEYLLLNVFFSNIGRLLTREQLIMKAFGYDYDGFDRNIDSYIKKIRQKIENDTRNPQFLKTKYGAGYVFGGGKIDH</sequence>
<dbReference type="Proteomes" id="UP001374599">
    <property type="component" value="Unassembled WGS sequence"/>
</dbReference>
<comment type="caution">
    <text evidence="1">The sequence shown here is derived from an EMBL/GenBank/DDBJ whole genome shotgun (WGS) entry which is preliminary data.</text>
</comment>
<evidence type="ECO:0000313" key="2">
    <source>
        <dbReference type="Proteomes" id="UP001374599"/>
    </source>
</evidence>
<gene>
    <name evidence="1" type="ORF">AN2V17_40980</name>
</gene>
<protein>
    <submittedName>
        <fullName evidence="1">Response regulator transcription factor</fullName>
    </submittedName>
</protein>
<name>A0ACB5URU4_9FIRM</name>
<dbReference type="EMBL" id="BTPU01000084">
    <property type="protein sequence ID" value="GMQ64858.1"/>
    <property type="molecule type" value="Genomic_DNA"/>
</dbReference>
<accession>A0ACB5URU4</accession>
<organism evidence="1 2">
    <name type="scientific">Vallitalea maricola</name>
    <dbReference type="NCBI Taxonomy" id="3074433"/>
    <lineage>
        <taxon>Bacteria</taxon>
        <taxon>Bacillati</taxon>
        <taxon>Bacillota</taxon>
        <taxon>Clostridia</taxon>
        <taxon>Lachnospirales</taxon>
        <taxon>Vallitaleaceae</taxon>
        <taxon>Vallitalea</taxon>
    </lineage>
</organism>
<proteinExistence type="predicted"/>
<evidence type="ECO:0000313" key="1">
    <source>
        <dbReference type="EMBL" id="GMQ64858.1"/>
    </source>
</evidence>